<dbReference type="OrthoDB" id="3258555at2759"/>
<protein>
    <recommendedName>
        <fullName evidence="4">F-box domain-containing protein</fullName>
    </recommendedName>
</protein>
<dbReference type="InParanoid" id="A0A286UB88"/>
<feature type="compositionally biased region" description="Acidic residues" evidence="1">
    <location>
        <begin position="613"/>
        <end position="634"/>
    </location>
</feature>
<feature type="region of interest" description="Disordered" evidence="1">
    <location>
        <begin position="129"/>
        <end position="150"/>
    </location>
</feature>
<evidence type="ECO:0000313" key="2">
    <source>
        <dbReference type="EMBL" id="PAV16840.1"/>
    </source>
</evidence>
<gene>
    <name evidence="2" type="ORF">PNOK_0690400</name>
</gene>
<dbReference type="Gene3D" id="3.80.10.10">
    <property type="entry name" value="Ribonuclease Inhibitor"/>
    <property type="match status" value="1"/>
</dbReference>
<comment type="caution">
    <text evidence="2">The sequence shown here is derived from an EMBL/GenBank/DDBJ whole genome shotgun (WGS) entry which is preliminary data.</text>
</comment>
<organism evidence="2 3">
    <name type="scientific">Pyrrhoderma noxium</name>
    <dbReference type="NCBI Taxonomy" id="2282107"/>
    <lineage>
        <taxon>Eukaryota</taxon>
        <taxon>Fungi</taxon>
        <taxon>Dikarya</taxon>
        <taxon>Basidiomycota</taxon>
        <taxon>Agaricomycotina</taxon>
        <taxon>Agaricomycetes</taxon>
        <taxon>Hymenochaetales</taxon>
        <taxon>Hymenochaetaceae</taxon>
        <taxon>Pyrrhoderma</taxon>
    </lineage>
</organism>
<dbReference type="SUPFAM" id="SSF52047">
    <property type="entry name" value="RNI-like"/>
    <property type="match status" value="1"/>
</dbReference>
<dbReference type="Proteomes" id="UP000217199">
    <property type="component" value="Unassembled WGS sequence"/>
</dbReference>
<dbReference type="InterPro" id="IPR032675">
    <property type="entry name" value="LRR_dom_sf"/>
</dbReference>
<dbReference type="EMBL" id="NBII01000007">
    <property type="protein sequence ID" value="PAV16840.1"/>
    <property type="molecule type" value="Genomic_DNA"/>
</dbReference>
<evidence type="ECO:0000313" key="3">
    <source>
        <dbReference type="Proteomes" id="UP000217199"/>
    </source>
</evidence>
<dbReference type="AlphaFoldDB" id="A0A286UB88"/>
<feature type="region of interest" description="Disordered" evidence="1">
    <location>
        <begin position="1"/>
        <end position="21"/>
    </location>
</feature>
<evidence type="ECO:0000256" key="1">
    <source>
        <dbReference type="SAM" id="MobiDB-lite"/>
    </source>
</evidence>
<accession>A0A286UB88</accession>
<proteinExistence type="predicted"/>
<feature type="region of interest" description="Disordered" evidence="1">
    <location>
        <begin position="610"/>
        <end position="634"/>
    </location>
</feature>
<name>A0A286UB88_9AGAM</name>
<reference evidence="2 3" key="1">
    <citation type="journal article" date="2017" name="Mol. Ecol.">
        <title>Comparative and population genomic landscape of Phellinus noxius: A hypervariable fungus causing root rot in trees.</title>
        <authorList>
            <person name="Chung C.L."/>
            <person name="Lee T.J."/>
            <person name="Akiba M."/>
            <person name="Lee H.H."/>
            <person name="Kuo T.H."/>
            <person name="Liu D."/>
            <person name="Ke H.M."/>
            <person name="Yokoi T."/>
            <person name="Roa M.B."/>
            <person name="Lu M.J."/>
            <person name="Chang Y.Y."/>
            <person name="Ann P.J."/>
            <person name="Tsai J.N."/>
            <person name="Chen C.Y."/>
            <person name="Tzean S.S."/>
            <person name="Ota Y."/>
            <person name="Hattori T."/>
            <person name="Sahashi N."/>
            <person name="Liou R.F."/>
            <person name="Kikuchi T."/>
            <person name="Tsai I.J."/>
        </authorList>
    </citation>
    <scope>NUCLEOTIDE SEQUENCE [LARGE SCALE GENOMIC DNA]</scope>
    <source>
        <strain evidence="2 3">FFPRI411160</strain>
    </source>
</reference>
<keyword evidence="3" id="KW-1185">Reference proteome</keyword>
<evidence type="ECO:0008006" key="4">
    <source>
        <dbReference type="Google" id="ProtNLM"/>
    </source>
</evidence>
<sequence length="661" mass="76286">MSNHKDDDDAEVAWNPQSTSETAARLPQEILSHIFSEFHWSEYNITPETRYEATFLSISSRDEKRHPVSCIGIGGTEHVPWFEYVQNLKSFSRVCSSWRAAAMPMLYECVYLFQIGQLPALIRTLEDSSEKHEEGHKNGSSELDPTDHTSEEVTGHGVWVKHIQIAFFVPRVWINLFRMEVLRLLSLCPSLQSMIYRPEWDSEIGAENMPMLLNILTYKIPSRFEQLQELTISNVVLSKDIFDSLQALSEFPKLMKLELELPNLVGYQKFRSARPEGMPKTKIVLPVLETLTLKIMQYNDYLRLEAFGSLFDLPALRHFSIDMLYSTNGNGDNSTFSHLEEFCAAHGSQLLSLCFINHANAFWFTDGLDHVIAKCPKLTHLAYTYESVKRLISTRSNTFNNFIHHSLQHVTLITLPVLNASQIKGELMHHIMAFARKPSFPSLGSIKVHDPRLGGTNPFITKEQIIFFENHLPVGIRVVGYNNQPLDTWIENREYRNVAAEEDDGSSAFIYMRNDESLNLLLEREKLRAEYSDDEEGWSVENPDPESIELDMADERRPDSDNDYPIDIFPLPSDEVARQSAELLGIFERVLFEDEYTHFDEDEEMLEEKMLEQDEQMPEQDEQMLEEDADDEDEDDVDVDLMMFGIDEDEGQVIYHDEQII</sequence>